<proteinExistence type="predicted"/>
<comment type="caution">
    <text evidence="1">The sequence shown here is derived from an EMBL/GenBank/DDBJ whole genome shotgun (WGS) entry which is preliminary data.</text>
</comment>
<accession>A0AAD5QZX2</accession>
<organism evidence="1 2">
    <name type="scientific">Parelaphostrongylus tenuis</name>
    <name type="common">Meningeal worm</name>
    <dbReference type="NCBI Taxonomy" id="148309"/>
    <lineage>
        <taxon>Eukaryota</taxon>
        <taxon>Metazoa</taxon>
        <taxon>Ecdysozoa</taxon>
        <taxon>Nematoda</taxon>
        <taxon>Chromadorea</taxon>
        <taxon>Rhabditida</taxon>
        <taxon>Rhabditina</taxon>
        <taxon>Rhabditomorpha</taxon>
        <taxon>Strongyloidea</taxon>
        <taxon>Metastrongylidae</taxon>
        <taxon>Parelaphostrongylus</taxon>
    </lineage>
</organism>
<dbReference type="AlphaFoldDB" id="A0AAD5QZX2"/>
<name>A0AAD5QZX2_PARTN</name>
<dbReference type="Proteomes" id="UP001196413">
    <property type="component" value="Unassembled WGS sequence"/>
</dbReference>
<keyword evidence="2" id="KW-1185">Reference proteome</keyword>
<reference evidence="1" key="1">
    <citation type="submission" date="2021-06" db="EMBL/GenBank/DDBJ databases">
        <title>Parelaphostrongylus tenuis whole genome reference sequence.</title>
        <authorList>
            <person name="Garwood T.J."/>
            <person name="Larsen P.A."/>
            <person name="Fountain-Jones N.M."/>
            <person name="Garbe J.R."/>
            <person name="Macchietto M.G."/>
            <person name="Kania S.A."/>
            <person name="Gerhold R.W."/>
            <person name="Richards J.E."/>
            <person name="Wolf T.M."/>
        </authorList>
    </citation>
    <scope>NUCLEOTIDE SEQUENCE</scope>
    <source>
        <strain evidence="1">MNPRO001-30</strain>
        <tissue evidence="1">Meninges</tissue>
    </source>
</reference>
<evidence type="ECO:0000313" key="2">
    <source>
        <dbReference type="Proteomes" id="UP001196413"/>
    </source>
</evidence>
<dbReference type="EMBL" id="JAHQIW010005656">
    <property type="protein sequence ID" value="KAJ1366779.1"/>
    <property type="molecule type" value="Genomic_DNA"/>
</dbReference>
<gene>
    <name evidence="1" type="ORF">KIN20_027540</name>
</gene>
<sequence length="76" mass="8334">MLLQDNFRKPSNIICTISNIPFGMCAGARTTDEDGPFKHLSNDMNQVIVCSTSHFPKDLTGGRNSHLMPLASVNAR</sequence>
<protein>
    <submittedName>
        <fullName evidence="1">Uncharacterized protein</fullName>
    </submittedName>
</protein>
<evidence type="ECO:0000313" key="1">
    <source>
        <dbReference type="EMBL" id="KAJ1366779.1"/>
    </source>
</evidence>